<dbReference type="GO" id="GO:0005886">
    <property type="term" value="C:plasma membrane"/>
    <property type="evidence" value="ECO:0007669"/>
    <property type="project" value="TreeGrafter"/>
</dbReference>
<feature type="region of interest" description="Disordered" evidence="11">
    <location>
        <begin position="622"/>
        <end position="642"/>
    </location>
</feature>
<evidence type="ECO:0000256" key="8">
    <source>
        <dbReference type="ARBA" id="ARBA00022989"/>
    </source>
</evidence>
<feature type="transmembrane region" description="Helical" evidence="12">
    <location>
        <begin position="113"/>
        <end position="134"/>
    </location>
</feature>
<evidence type="ECO:0000256" key="5">
    <source>
        <dbReference type="ARBA" id="ARBA00022538"/>
    </source>
</evidence>
<dbReference type="AlphaFoldDB" id="A0A9E4N4F1"/>
<dbReference type="Gene3D" id="3.40.50.720">
    <property type="entry name" value="NAD(P)-binding Rossmann-like Domain"/>
    <property type="match status" value="1"/>
</dbReference>
<keyword evidence="8 12" id="KW-1133">Transmembrane helix</keyword>
<dbReference type="Proteomes" id="UP000886667">
    <property type="component" value="Unassembled WGS sequence"/>
</dbReference>
<keyword evidence="5" id="KW-0633">Potassium transport</keyword>
<name>A0A9E4N4F1_9GAMM</name>
<sequence>MGGLLFQAFIYLCAAVIAVPIAKRLGLGSVLGYLLAGIFIGPVIGLVGSETQTIQHFAEFGVVMMLFLVGLELQPRMLWEMRNRLIGLGGLQVALTTALITAAALMMGLYWSVALTVGLIFSLSSTAIVLQTLNEKGLSKTEGGRAGFSVLLFQDIAVIPMLALIPLLALPELVGDGGATLAAAADSHGDAGHHHGMSLVAGLPGWAHALVVLGAIASVLLGGHFLSRPMFRFIAESRLREIFTASALMLVIGIALLMTLVDLSPALGTFLAGVVLANSEFRHELESDIEPFKGLLLGLFFITVGAGIDFNILFNDALTILSLTVGVIVVKGLVLYGLARAFRLTTTDGWLLTLGLAQAGEFGFVLLSFSLQNQVLPAELASKLSLVVALSMLLTPVLFILYDKLILNRQREPDERQADNIDETGSVIIAGNGRFGQIVNRLLVASGVQTTVLDHQADIINMLSKVGVKSYYGDASRPELLHAAGIESAKAVVIAIDDRSRTLEMVEYIRRHYPEVKILARAFDVNHLYLLNKAGVDIAVRELFDSSLELGKATLKAVGVHPFKVEKMSTAFRKHDENGMNTLYELWDENTEMASNKAYLARARELGETLKEMMETDRMQLHDRSERGWTPPPKHYTKDMGE</sequence>
<dbReference type="GO" id="GO:0012505">
    <property type="term" value="C:endomembrane system"/>
    <property type="evidence" value="ECO:0007669"/>
    <property type="project" value="UniProtKB-SubCell"/>
</dbReference>
<evidence type="ECO:0000256" key="11">
    <source>
        <dbReference type="SAM" id="MobiDB-lite"/>
    </source>
</evidence>
<evidence type="ECO:0000256" key="7">
    <source>
        <dbReference type="ARBA" id="ARBA00022958"/>
    </source>
</evidence>
<dbReference type="NCBIfam" id="TIGR00932">
    <property type="entry name" value="2a37"/>
    <property type="match status" value="1"/>
</dbReference>
<dbReference type="SUPFAM" id="SSF51735">
    <property type="entry name" value="NAD(P)-binding Rossmann-fold domains"/>
    <property type="match status" value="1"/>
</dbReference>
<dbReference type="PANTHER" id="PTHR46157">
    <property type="entry name" value="K(+) EFFLUX ANTIPORTER 3, CHLOROPLASTIC"/>
    <property type="match status" value="1"/>
</dbReference>
<proteinExistence type="inferred from homology"/>
<dbReference type="GO" id="GO:0015297">
    <property type="term" value="F:antiporter activity"/>
    <property type="evidence" value="ECO:0007669"/>
    <property type="project" value="UniProtKB-KW"/>
</dbReference>
<dbReference type="FunFam" id="3.40.50.720:FF:000036">
    <property type="entry name" value="Glutathione-regulated potassium-efflux system protein KefB"/>
    <property type="match status" value="1"/>
</dbReference>
<dbReference type="InterPro" id="IPR036291">
    <property type="entry name" value="NAD(P)-bd_dom_sf"/>
</dbReference>
<feature type="transmembrane region" description="Helical" evidence="12">
    <location>
        <begin position="350"/>
        <end position="372"/>
    </location>
</feature>
<organism evidence="14 15">
    <name type="scientific">Candidatus Thiodiazotropha taylori</name>
    <dbReference type="NCBI Taxonomy" id="2792791"/>
    <lineage>
        <taxon>Bacteria</taxon>
        <taxon>Pseudomonadati</taxon>
        <taxon>Pseudomonadota</taxon>
        <taxon>Gammaproteobacteria</taxon>
        <taxon>Chromatiales</taxon>
        <taxon>Sedimenticolaceae</taxon>
        <taxon>Candidatus Thiodiazotropha</taxon>
    </lineage>
</organism>
<dbReference type="PROSITE" id="PS51201">
    <property type="entry name" value="RCK_N"/>
    <property type="match status" value="1"/>
</dbReference>
<evidence type="ECO:0000256" key="3">
    <source>
        <dbReference type="ARBA" id="ARBA00022448"/>
    </source>
</evidence>
<dbReference type="Pfam" id="PF02254">
    <property type="entry name" value="TrkA_N"/>
    <property type="match status" value="1"/>
</dbReference>
<reference evidence="14" key="1">
    <citation type="journal article" date="2021" name="Proc. Natl. Acad. Sci. U.S.A.">
        <title>Global biogeography of chemosynthetic symbionts reveals both localized and globally distributed symbiont groups. .</title>
        <authorList>
            <person name="Osvatic J.T."/>
            <person name="Wilkins L.G.E."/>
            <person name="Leibrecht L."/>
            <person name="Leray M."/>
            <person name="Zauner S."/>
            <person name="Polzin J."/>
            <person name="Camacho Y."/>
            <person name="Gros O."/>
            <person name="van Gils J.A."/>
            <person name="Eisen J.A."/>
            <person name="Petersen J.M."/>
            <person name="Yuen B."/>
        </authorList>
    </citation>
    <scope>NUCLEOTIDE SEQUENCE</scope>
    <source>
        <strain evidence="14">MAGclacostrist064TRANS</strain>
    </source>
</reference>
<evidence type="ECO:0000256" key="2">
    <source>
        <dbReference type="ARBA" id="ARBA00005551"/>
    </source>
</evidence>
<keyword evidence="9" id="KW-0406">Ion transport</keyword>
<evidence type="ECO:0000256" key="6">
    <source>
        <dbReference type="ARBA" id="ARBA00022692"/>
    </source>
</evidence>
<dbReference type="InterPro" id="IPR006153">
    <property type="entry name" value="Cation/H_exchanger_TM"/>
</dbReference>
<dbReference type="Gene3D" id="1.20.1530.20">
    <property type="match status" value="1"/>
</dbReference>
<keyword evidence="4" id="KW-0050">Antiport</keyword>
<evidence type="ECO:0000259" key="13">
    <source>
        <dbReference type="PROSITE" id="PS51201"/>
    </source>
</evidence>
<feature type="transmembrane region" description="Helical" evidence="12">
    <location>
        <begin position="206"/>
        <end position="227"/>
    </location>
</feature>
<evidence type="ECO:0000256" key="10">
    <source>
        <dbReference type="ARBA" id="ARBA00023136"/>
    </source>
</evidence>
<feature type="transmembrane region" description="Helical" evidence="12">
    <location>
        <begin position="384"/>
        <end position="402"/>
    </location>
</feature>
<evidence type="ECO:0000256" key="9">
    <source>
        <dbReference type="ARBA" id="ARBA00023065"/>
    </source>
</evidence>
<feature type="transmembrane region" description="Helical" evidence="12">
    <location>
        <begin position="320"/>
        <end position="338"/>
    </location>
</feature>
<evidence type="ECO:0000256" key="1">
    <source>
        <dbReference type="ARBA" id="ARBA00004127"/>
    </source>
</evidence>
<dbReference type="InterPro" id="IPR004771">
    <property type="entry name" value="K/H_exchanger"/>
</dbReference>
<feature type="transmembrane region" description="Helical" evidence="12">
    <location>
        <begin position="54"/>
        <end position="73"/>
    </location>
</feature>
<dbReference type="InterPro" id="IPR038770">
    <property type="entry name" value="Na+/solute_symporter_sf"/>
</dbReference>
<comment type="caution">
    <text evidence="14">The sequence shown here is derived from an EMBL/GenBank/DDBJ whole genome shotgun (WGS) entry which is preliminary data.</text>
</comment>
<evidence type="ECO:0000313" key="14">
    <source>
        <dbReference type="EMBL" id="MCG7947706.1"/>
    </source>
</evidence>
<comment type="similarity">
    <text evidence="2">Belongs to the monovalent cation:proton antiporter 2 (CPA2) transporter (TC 2.A.37) family.</text>
</comment>
<keyword evidence="7" id="KW-0630">Potassium</keyword>
<comment type="subcellular location">
    <subcellularLocation>
        <location evidence="1">Endomembrane system</location>
        <topology evidence="1">Multi-pass membrane protein</topology>
    </subcellularLocation>
</comment>
<evidence type="ECO:0000256" key="12">
    <source>
        <dbReference type="SAM" id="Phobius"/>
    </source>
</evidence>
<dbReference type="GO" id="GO:0008324">
    <property type="term" value="F:monoatomic cation transmembrane transporter activity"/>
    <property type="evidence" value="ECO:0007669"/>
    <property type="project" value="InterPro"/>
</dbReference>
<feature type="transmembrane region" description="Helical" evidence="12">
    <location>
        <begin position="295"/>
        <end position="314"/>
    </location>
</feature>
<feature type="domain" description="RCK N-terminal" evidence="13">
    <location>
        <begin position="424"/>
        <end position="540"/>
    </location>
</feature>
<dbReference type="GO" id="GO:1902600">
    <property type="term" value="P:proton transmembrane transport"/>
    <property type="evidence" value="ECO:0007669"/>
    <property type="project" value="InterPro"/>
</dbReference>
<keyword evidence="10 12" id="KW-0472">Membrane</keyword>
<dbReference type="PANTHER" id="PTHR46157:SF4">
    <property type="entry name" value="K(+) EFFLUX ANTIPORTER 3, CHLOROPLASTIC"/>
    <property type="match status" value="1"/>
</dbReference>
<feature type="transmembrane region" description="Helical" evidence="12">
    <location>
        <begin position="30"/>
        <end position="48"/>
    </location>
</feature>
<dbReference type="EMBL" id="JAEPCM010000547">
    <property type="protein sequence ID" value="MCG7947706.1"/>
    <property type="molecule type" value="Genomic_DNA"/>
</dbReference>
<feature type="transmembrane region" description="Helical" evidence="12">
    <location>
        <begin position="85"/>
        <end position="107"/>
    </location>
</feature>
<dbReference type="Pfam" id="PF00999">
    <property type="entry name" value="Na_H_Exchanger"/>
    <property type="match status" value="1"/>
</dbReference>
<feature type="transmembrane region" description="Helical" evidence="12">
    <location>
        <begin position="239"/>
        <end position="260"/>
    </location>
</feature>
<dbReference type="InterPro" id="IPR003148">
    <property type="entry name" value="RCK_N"/>
</dbReference>
<evidence type="ECO:0000256" key="4">
    <source>
        <dbReference type="ARBA" id="ARBA00022449"/>
    </source>
</evidence>
<protein>
    <submittedName>
        <fullName evidence="14">Monovalent cation:proton antiporter-2 (CPA2) family protein</fullName>
    </submittedName>
</protein>
<feature type="transmembrane region" description="Helical" evidence="12">
    <location>
        <begin position="6"/>
        <end position="23"/>
    </location>
</feature>
<keyword evidence="3" id="KW-0813">Transport</keyword>
<feature type="transmembrane region" description="Helical" evidence="12">
    <location>
        <begin position="146"/>
        <end position="169"/>
    </location>
</feature>
<accession>A0A9E4N4F1</accession>
<evidence type="ECO:0000313" key="15">
    <source>
        <dbReference type="Proteomes" id="UP000886667"/>
    </source>
</evidence>
<dbReference type="GO" id="GO:0006813">
    <property type="term" value="P:potassium ion transport"/>
    <property type="evidence" value="ECO:0007669"/>
    <property type="project" value="UniProtKB-KW"/>
</dbReference>
<gene>
    <name evidence="14" type="ORF">JAZ07_15290</name>
</gene>
<keyword evidence="6 12" id="KW-0812">Transmembrane</keyword>